<accession>A0AA35WQR1</accession>
<evidence type="ECO:0000313" key="5">
    <source>
        <dbReference type="EMBL" id="CAI8022887.1"/>
    </source>
</evidence>
<dbReference type="AlphaFoldDB" id="A0AA35WQR1"/>
<comment type="caution">
    <text evidence="5">The sequence shown here is derived from an EMBL/GenBank/DDBJ whole genome shotgun (WGS) entry which is preliminary data.</text>
</comment>
<dbReference type="EC" id="4.2.1.40" evidence="3"/>
<dbReference type="GO" id="GO:0008872">
    <property type="term" value="F:glucarate dehydratase activity"/>
    <property type="evidence" value="ECO:0007669"/>
    <property type="project" value="UniProtKB-EC"/>
</dbReference>
<dbReference type="SUPFAM" id="SSF54826">
    <property type="entry name" value="Enolase N-terminal domain-like"/>
    <property type="match status" value="1"/>
</dbReference>
<dbReference type="Pfam" id="PF13378">
    <property type="entry name" value="MR_MLE_C"/>
    <property type="match status" value="2"/>
</dbReference>
<dbReference type="InterPro" id="IPR029065">
    <property type="entry name" value="Enolase_C-like"/>
</dbReference>
<evidence type="ECO:0000256" key="1">
    <source>
        <dbReference type="ARBA" id="ARBA00001426"/>
    </source>
</evidence>
<dbReference type="Gene3D" id="3.20.20.120">
    <property type="entry name" value="Enolase-like C-terminal domain"/>
    <property type="match status" value="1"/>
</dbReference>
<reference evidence="5" key="1">
    <citation type="submission" date="2023-03" db="EMBL/GenBank/DDBJ databases">
        <authorList>
            <person name="Steffen K."/>
            <person name="Cardenas P."/>
        </authorList>
    </citation>
    <scope>NUCLEOTIDE SEQUENCE</scope>
</reference>
<organism evidence="5 6">
    <name type="scientific">Geodia barretti</name>
    <name type="common">Barrett's horny sponge</name>
    <dbReference type="NCBI Taxonomy" id="519541"/>
    <lineage>
        <taxon>Eukaryota</taxon>
        <taxon>Metazoa</taxon>
        <taxon>Porifera</taxon>
        <taxon>Demospongiae</taxon>
        <taxon>Heteroscleromorpha</taxon>
        <taxon>Tetractinellida</taxon>
        <taxon>Astrophorina</taxon>
        <taxon>Geodiidae</taxon>
        <taxon>Geodia</taxon>
    </lineage>
</organism>
<dbReference type="PANTHER" id="PTHR48080:SF4">
    <property type="entry name" value="GLUCARATE DEHYDRATASE"/>
    <property type="match status" value="1"/>
</dbReference>
<feature type="domain" description="Mandelate racemase/muconate lactonizing enzyme C-terminal" evidence="4">
    <location>
        <begin position="120"/>
        <end position="218"/>
    </location>
</feature>
<proteinExistence type="predicted"/>
<dbReference type="Proteomes" id="UP001174909">
    <property type="component" value="Unassembled WGS sequence"/>
</dbReference>
<name>A0AA35WQR1_GEOBA</name>
<dbReference type="InterPro" id="IPR036849">
    <property type="entry name" value="Enolase-like_C_sf"/>
</dbReference>
<evidence type="ECO:0000256" key="3">
    <source>
        <dbReference type="ARBA" id="ARBA00011973"/>
    </source>
</evidence>
<dbReference type="InterPro" id="IPR013342">
    <property type="entry name" value="Mandelate_racemase_C"/>
</dbReference>
<keyword evidence="6" id="KW-1185">Reference proteome</keyword>
<comment type="catalytic activity">
    <reaction evidence="1">
        <text>D-glucarate = 5-dehydro-4-deoxy-D-glucarate + H2O</text>
        <dbReference type="Rhea" id="RHEA:14573"/>
        <dbReference type="ChEBI" id="CHEBI:15377"/>
        <dbReference type="ChEBI" id="CHEBI:30612"/>
        <dbReference type="ChEBI" id="CHEBI:42819"/>
        <dbReference type="EC" id="4.2.1.40"/>
    </reaction>
</comment>
<evidence type="ECO:0000256" key="2">
    <source>
        <dbReference type="ARBA" id="ARBA00005183"/>
    </source>
</evidence>
<protein>
    <recommendedName>
        <fullName evidence="3">glucarate dehydratase</fullName>
        <ecNumber evidence="3">4.2.1.40</ecNumber>
    </recommendedName>
</protein>
<dbReference type="PANTHER" id="PTHR48080">
    <property type="entry name" value="D-GALACTONATE DEHYDRATASE-RELATED"/>
    <property type="match status" value="1"/>
</dbReference>
<comment type="pathway">
    <text evidence="2">Carbohydrate acid metabolism; D-glucarate degradation; 2,5-dioxopentanoate from D-glucarate: step 1/2.</text>
</comment>
<sequence>MLSIKHLEVIPLNVPFYHERVSRHMHRALTHGERVHVYRVELSNGVVGYGENLADESANIEQLVGQNAFACMNDDSIGFGIQMSLFDAVGKSVDVPVHQLIGPKVRDRCPISWWDIDMPPEDWVSEVQESVKRGYTSAKLKARPWRDIFAQVNAVGDAVPADYRLDIDFNGFLRTADNAIPVLQQLDEHPNVAIYESPYYLGTDVEGAARLQAAVQNRIVEHFNESCLHARCCGGFVVGGSVNSLLRTNALCASFAQPYWLQMVGTGITTAYSVHLGAVLSQAELPAITCHELWESDLLETRLAVVDGTIQVSDAPGWGLRWMRMP</sequence>
<evidence type="ECO:0000313" key="6">
    <source>
        <dbReference type="Proteomes" id="UP001174909"/>
    </source>
</evidence>
<dbReference type="InterPro" id="IPR029017">
    <property type="entry name" value="Enolase-like_N"/>
</dbReference>
<dbReference type="Gene3D" id="3.30.390.10">
    <property type="entry name" value="Enolase-like, N-terminal domain"/>
    <property type="match status" value="1"/>
</dbReference>
<gene>
    <name evidence="5" type="ORF">GBAR_LOCUS13397</name>
</gene>
<dbReference type="SUPFAM" id="SSF51604">
    <property type="entry name" value="Enolase C-terminal domain-like"/>
    <property type="match status" value="1"/>
</dbReference>
<dbReference type="EMBL" id="CASHTH010001982">
    <property type="protein sequence ID" value="CAI8022887.1"/>
    <property type="molecule type" value="Genomic_DNA"/>
</dbReference>
<dbReference type="InterPro" id="IPR034593">
    <property type="entry name" value="DgoD-like"/>
</dbReference>
<evidence type="ECO:0000259" key="4">
    <source>
        <dbReference type="SMART" id="SM00922"/>
    </source>
</evidence>
<dbReference type="SMART" id="SM00922">
    <property type="entry name" value="MR_MLE"/>
    <property type="match status" value="1"/>
</dbReference>